<keyword evidence="7" id="KW-0539">Nucleus</keyword>
<evidence type="ECO:0000313" key="13">
    <source>
        <dbReference type="Proteomes" id="UP000054053"/>
    </source>
</evidence>
<comment type="caution">
    <text evidence="12">The sequence shown here is derived from an EMBL/GenBank/DDBJ whole genome shotgun (WGS) entry which is preliminary data.</text>
</comment>
<dbReference type="Pfam" id="PF22379">
    <property type="entry name" value="OB_MCM10"/>
    <property type="match status" value="1"/>
</dbReference>
<comment type="subcellular location">
    <subcellularLocation>
        <location evidence="1">Nucleus</location>
    </subcellularLocation>
</comment>
<feature type="compositionally biased region" description="Low complexity" evidence="9">
    <location>
        <begin position="346"/>
        <end position="355"/>
    </location>
</feature>
<evidence type="ECO:0000256" key="7">
    <source>
        <dbReference type="ARBA" id="ARBA00023242"/>
    </source>
</evidence>
<feature type="compositionally biased region" description="Low complexity" evidence="9">
    <location>
        <begin position="227"/>
        <end position="245"/>
    </location>
</feature>
<reference evidence="13" key="1">
    <citation type="journal article" date="2016" name="Genome Announc.">
        <title>Genome sequence of Ustilaginoidea virens IPU010, a rice pathogenic fungus causing false smut.</title>
        <authorList>
            <person name="Kumagai T."/>
            <person name="Ishii T."/>
            <person name="Terai G."/>
            <person name="Umemura M."/>
            <person name="Machida M."/>
            <person name="Asai K."/>
        </authorList>
    </citation>
    <scope>NUCLEOTIDE SEQUENCE [LARGE SCALE GENOMIC DNA]</scope>
    <source>
        <strain evidence="13">IPU010</strain>
    </source>
</reference>
<feature type="region of interest" description="Disordered" evidence="9">
    <location>
        <begin position="289"/>
        <end position="356"/>
    </location>
</feature>
<comment type="similarity">
    <text evidence="2">Belongs to the MCM10 family.</text>
</comment>
<dbReference type="GO" id="GO:0006270">
    <property type="term" value="P:DNA replication initiation"/>
    <property type="evidence" value="ECO:0007669"/>
    <property type="project" value="InterPro"/>
</dbReference>
<keyword evidence="6" id="KW-0862">Zinc</keyword>
<name>A0A063C6U6_USTVR</name>
<feature type="compositionally biased region" description="Polar residues" evidence="9">
    <location>
        <begin position="321"/>
        <end position="330"/>
    </location>
</feature>
<evidence type="ECO:0000256" key="6">
    <source>
        <dbReference type="ARBA" id="ARBA00022833"/>
    </source>
</evidence>
<dbReference type="PANTHER" id="PTHR13454:SF11">
    <property type="entry name" value="PROTEIN MCM10 HOMOLOG"/>
    <property type="match status" value="1"/>
</dbReference>
<organism evidence="12 13">
    <name type="scientific">Ustilaginoidea virens</name>
    <name type="common">Rice false smut fungus</name>
    <name type="synonym">Villosiclava virens</name>
    <dbReference type="NCBI Taxonomy" id="1159556"/>
    <lineage>
        <taxon>Eukaryota</taxon>
        <taxon>Fungi</taxon>
        <taxon>Dikarya</taxon>
        <taxon>Ascomycota</taxon>
        <taxon>Pezizomycotina</taxon>
        <taxon>Sordariomycetes</taxon>
        <taxon>Hypocreomycetidae</taxon>
        <taxon>Hypocreales</taxon>
        <taxon>Clavicipitaceae</taxon>
        <taxon>Ustilaginoidea</taxon>
    </lineage>
</organism>
<gene>
    <name evidence="12" type="ORF">UVI_02016930</name>
</gene>
<feature type="compositionally biased region" description="Low complexity" evidence="9">
    <location>
        <begin position="723"/>
        <end position="740"/>
    </location>
</feature>
<sequence>MGPKTFVAPKLVLTSWCKVADSEPQWPPRSPHEARLSTPRGRQRYREMMNQTSPSPSPMRSAKALAAITGSPGAGLGISLPEDDDDDDDDDEEDEETLQLKLQEIQAKLRLKKLQNAKAREQAALQQGKGGEPVPDPAAAPGPRRRTARAQTPGADENPQPASQGHIQVPASPVRKLQFLQQQTSPSRVVLGIDKGLRAKDVSLKRVPSQSKGKTGFPSQADGYLNRSKSAPSPALSSEPSRPLSFNERLASARTEEAERAGRMEKLQKARTHAFAMGRDEMEHYKTKAVDIPDRPPPPPTFTRDEVLANGLPSKLPRSGTAPSPRSLQYPQLDGLEPDALSSSETAQTAQTAQTADEKTSFEAYSCLHLSRRILPHIVVARHVSGKHVLNVKDLLREVKAPDFSLPDVEQDVVVFAVVARKSEPRAHKPAANQKQEDRGKYLVITLTDLDLELDLFLFNSGFTRFWKLTEGTVVAILNPGIMPPPPGRQDTGRFGLVINSDEDTILEVGSARDLGFCRSVKKDGDLCGAWVNKKKTHFCEYHSNEALGKQRRARLEVNSSGFGGWDRGSKPGAGRKDARGKGSSNYDWETRTQWFAARSHSAADLIDGKDRTAADRKERAEFVKRNLEAKEKEREMMKKLGRIGNAAGREYMERAGLDACGGGAGSARPSSGPADGPPLSSRDGGGQNEPAASGVLSLGLGARDGAVHLSPIKRKRPDSSQASSTVGSTKCSSSSSAAGYGWGSKLKEKLSSMKQGERLLLQADPPPTRKKTRFVTAKGIREAGRESLGKDYLDRQISFGDDDDEELVIV</sequence>
<evidence type="ECO:0000256" key="3">
    <source>
        <dbReference type="ARBA" id="ARBA00022705"/>
    </source>
</evidence>
<feature type="coiled-coil region" evidence="8">
    <location>
        <begin position="614"/>
        <end position="641"/>
    </location>
</feature>
<evidence type="ECO:0000256" key="4">
    <source>
        <dbReference type="ARBA" id="ARBA00022723"/>
    </source>
</evidence>
<protein>
    <submittedName>
        <fullName evidence="12">Uncharacterized protein</fullName>
    </submittedName>
</protein>
<dbReference type="EMBL" id="BBTG02000006">
    <property type="protein sequence ID" value="GAO16306.1"/>
    <property type="molecule type" value="Genomic_DNA"/>
</dbReference>
<evidence type="ECO:0000256" key="5">
    <source>
        <dbReference type="ARBA" id="ARBA00022771"/>
    </source>
</evidence>
<feature type="domain" description="MCM10 OB-fold" evidence="11">
    <location>
        <begin position="365"/>
        <end position="490"/>
    </location>
</feature>
<keyword evidence="8" id="KW-0175">Coiled coil</keyword>
<dbReference type="PANTHER" id="PTHR13454">
    <property type="entry name" value="PROTEIN MCM10 HOMOLOG"/>
    <property type="match status" value="1"/>
</dbReference>
<evidence type="ECO:0000256" key="1">
    <source>
        <dbReference type="ARBA" id="ARBA00004123"/>
    </source>
</evidence>
<keyword evidence="5" id="KW-0863">Zinc-finger</keyword>
<feature type="region of interest" description="Disordered" evidence="9">
    <location>
        <begin position="115"/>
        <end position="264"/>
    </location>
</feature>
<feature type="domain" description="Zinc finger Mcm10/DnaG-type" evidence="10">
    <location>
        <begin position="510"/>
        <end position="555"/>
    </location>
</feature>
<evidence type="ECO:0000256" key="2">
    <source>
        <dbReference type="ARBA" id="ARBA00009679"/>
    </source>
</evidence>
<evidence type="ECO:0000259" key="11">
    <source>
        <dbReference type="Pfam" id="PF22379"/>
    </source>
</evidence>
<dbReference type="STRING" id="1159556.A0A063C6U6"/>
<feature type="region of interest" description="Disordered" evidence="9">
    <location>
        <begin position="560"/>
        <end position="586"/>
    </location>
</feature>
<dbReference type="Gene3D" id="2.40.50.140">
    <property type="entry name" value="Nucleic acid-binding proteins"/>
    <property type="match status" value="1"/>
</dbReference>
<evidence type="ECO:0000313" key="12">
    <source>
        <dbReference type="EMBL" id="GAO16306.1"/>
    </source>
</evidence>
<dbReference type="GO" id="GO:0003688">
    <property type="term" value="F:DNA replication origin binding"/>
    <property type="evidence" value="ECO:0007669"/>
    <property type="project" value="TreeGrafter"/>
</dbReference>
<dbReference type="InterPro" id="IPR015408">
    <property type="entry name" value="Znf_Mcm10/DnaG"/>
</dbReference>
<dbReference type="GO" id="GO:0003697">
    <property type="term" value="F:single-stranded DNA binding"/>
    <property type="evidence" value="ECO:0007669"/>
    <property type="project" value="InterPro"/>
</dbReference>
<feature type="compositionally biased region" description="Acidic residues" evidence="9">
    <location>
        <begin position="81"/>
        <end position="97"/>
    </location>
</feature>
<dbReference type="InterPro" id="IPR012340">
    <property type="entry name" value="NA-bd_OB-fold"/>
</dbReference>
<evidence type="ECO:0000256" key="9">
    <source>
        <dbReference type="SAM" id="MobiDB-lite"/>
    </source>
</evidence>
<dbReference type="InterPro" id="IPR055065">
    <property type="entry name" value="OB_MCM10"/>
</dbReference>
<accession>A0A063C6U6</accession>
<keyword evidence="4" id="KW-0479">Metal-binding</keyword>
<evidence type="ECO:0000256" key="8">
    <source>
        <dbReference type="SAM" id="Coils"/>
    </source>
</evidence>
<evidence type="ECO:0000259" key="10">
    <source>
        <dbReference type="Pfam" id="PF09329"/>
    </source>
</evidence>
<dbReference type="Pfam" id="PF09329">
    <property type="entry name" value="zf-primase"/>
    <property type="match status" value="1"/>
</dbReference>
<dbReference type="GO" id="GO:0008270">
    <property type="term" value="F:zinc ion binding"/>
    <property type="evidence" value="ECO:0007669"/>
    <property type="project" value="UniProtKB-KW"/>
</dbReference>
<dbReference type="AlphaFoldDB" id="A0A063C6U6"/>
<keyword evidence="3" id="KW-0235">DNA replication</keyword>
<dbReference type="Proteomes" id="UP000054053">
    <property type="component" value="Unassembled WGS sequence"/>
</dbReference>
<feature type="region of interest" description="Disordered" evidence="9">
    <location>
        <begin position="21"/>
        <end position="99"/>
    </location>
</feature>
<dbReference type="HOGENOM" id="CLU_011047_0_0_1"/>
<proteinExistence type="inferred from homology"/>
<dbReference type="InterPro" id="IPR040184">
    <property type="entry name" value="Mcm10"/>
</dbReference>
<feature type="compositionally biased region" description="Basic and acidic residues" evidence="9">
    <location>
        <begin position="195"/>
        <end position="204"/>
    </location>
</feature>
<feature type="region of interest" description="Disordered" evidence="9">
    <location>
        <begin position="660"/>
        <end position="742"/>
    </location>
</feature>
<feature type="compositionally biased region" description="Basic and acidic residues" evidence="9">
    <location>
        <begin position="254"/>
        <end position="264"/>
    </location>
</feature>
<dbReference type="GO" id="GO:0043596">
    <property type="term" value="C:nuclear replication fork"/>
    <property type="evidence" value="ECO:0007669"/>
    <property type="project" value="TreeGrafter"/>
</dbReference>
<feature type="compositionally biased region" description="Low complexity" evidence="9">
    <location>
        <begin position="667"/>
        <end position="679"/>
    </location>
</feature>